<proteinExistence type="predicted"/>
<organism evidence="1 2">
    <name type="scientific">Thermoproteus spherical piliferous virus 1</name>
    <dbReference type="NCBI Taxonomy" id="2713157"/>
    <lineage>
        <taxon>Viruses</taxon>
        <taxon>Viruses incertae sedis</taxon>
        <taxon>Globuloviridae</taxon>
        <taxon>Alphaglobulovirus</taxon>
        <taxon>Alphaglobulovirus sileriense</taxon>
    </lineage>
</organism>
<sequence>MPDADMVLARFYYNNGVAIRFKAKADGATYSGTVAVVAGRFYYRVSNGRKQVMYIAKVVPEQLTQLALILMSVRGLCDYYNLMKFIDGVKFCRVGPLDIYIICPERPWAPCL</sequence>
<evidence type="ECO:0000313" key="2">
    <source>
        <dbReference type="Proteomes" id="UP000501040"/>
    </source>
</evidence>
<name>A0A6G8J398_9VIRU</name>
<dbReference type="EMBL" id="MT047590">
    <property type="protein sequence ID" value="QIM61632.1"/>
    <property type="molecule type" value="Genomic_DNA"/>
</dbReference>
<dbReference type="KEGG" id="vg:80402478"/>
<dbReference type="Proteomes" id="UP000501040">
    <property type="component" value="Genome"/>
</dbReference>
<keyword evidence="2" id="KW-1185">Reference proteome</keyword>
<dbReference type="GeneID" id="80402478"/>
<dbReference type="RefSeq" id="YP_010772753.1">
    <property type="nucleotide sequence ID" value="NC_074654.1"/>
</dbReference>
<evidence type="ECO:0000313" key="1">
    <source>
        <dbReference type="EMBL" id="QIM61632.1"/>
    </source>
</evidence>
<reference evidence="1 2" key="1">
    <citation type="submission" date="2020-02" db="EMBL/GenBank/DDBJ databases">
        <title>TSPV1: a spherical archaeal virus with filaments.</title>
        <authorList>
            <person name="Hartman R."/>
            <person name="Young M."/>
            <person name="Biewenga L."/>
            <person name="Munson-McGee J."/>
            <person name="Refai M."/>
            <person name="Boyd E."/>
            <person name="Bothner B."/>
            <person name="Lawrence C.M."/>
        </authorList>
    </citation>
    <scope>NUCLEOTIDE SEQUENCE [LARGE SCALE GENOMIC DNA]</scope>
    <source>
        <strain evidence="1 2">CP001</strain>
    </source>
</reference>
<accession>A0A6G8J398</accession>
<protein>
    <submittedName>
        <fullName evidence="1">Uncharacterized protein</fullName>
    </submittedName>
</protein>